<comment type="caution">
    <text evidence="3">The sequence shown here is derived from an EMBL/GenBank/DDBJ whole genome shotgun (WGS) entry which is preliminary data.</text>
</comment>
<sequence length="369" mass="43073">MTRKILTLFFFILFLTGYSQTVPLSNNAEVSIITIGTASPSYALYGHTGIRFTDISTNLDVVFNYGAFDFDTPNFMLRFVKGDLQYFVTSNTYADFEYSYRYENRSIYEQKLDLPIDKIRTLYTEINNSLTSDERFYTYKFIDKNCTTMVIDKVNEALGKKVIDFQKPQEKTYRSVLFPYANEQFFQQLGINIIFGTKVDQEASKLFLPLDLMQELKTITYNGKPLVKETTTVFEAQKENSGFNFFDSIYLLIVVLGIIVVLNNQKVISIYFIVLGLLGLFFSLIGLYSFHEEVLWNYNVLLFNPFYLVFLYFHNRNNIIKAKRVKWLILLMLVIYVIVVLNKVYFISVLPIIIANFILLLRIRIQSTN</sequence>
<feature type="transmembrane region" description="Helical" evidence="1">
    <location>
        <begin position="269"/>
        <end position="290"/>
    </location>
</feature>
<keyword evidence="1" id="KW-0472">Membrane</keyword>
<gene>
    <name evidence="3" type="ORF">ACFO3U_06055</name>
</gene>
<dbReference type="RefSeq" id="WP_379739227.1">
    <property type="nucleotide sequence ID" value="NZ_JBHSGW010000004.1"/>
</dbReference>
<keyword evidence="4" id="KW-1185">Reference proteome</keyword>
<feature type="transmembrane region" description="Helical" evidence="1">
    <location>
        <begin position="296"/>
        <end position="313"/>
    </location>
</feature>
<proteinExistence type="predicted"/>
<feature type="domain" description="Lnb N-terminal periplasmic" evidence="2">
    <location>
        <begin position="28"/>
        <end position="159"/>
    </location>
</feature>
<feature type="transmembrane region" description="Helical" evidence="1">
    <location>
        <begin position="243"/>
        <end position="262"/>
    </location>
</feature>
<reference evidence="4" key="1">
    <citation type="journal article" date="2019" name="Int. J. Syst. Evol. Microbiol.">
        <title>The Global Catalogue of Microorganisms (GCM) 10K type strain sequencing project: providing services to taxonomists for standard genome sequencing and annotation.</title>
        <authorList>
            <consortium name="The Broad Institute Genomics Platform"/>
            <consortium name="The Broad Institute Genome Sequencing Center for Infectious Disease"/>
            <person name="Wu L."/>
            <person name="Ma J."/>
        </authorList>
    </citation>
    <scope>NUCLEOTIDE SEQUENCE [LARGE SCALE GENOMIC DNA]</scope>
    <source>
        <strain evidence="4">CCUG 50349</strain>
    </source>
</reference>
<feature type="transmembrane region" description="Helical" evidence="1">
    <location>
        <begin position="325"/>
        <end position="341"/>
    </location>
</feature>
<evidence type="ECO:0000313" key="3">
    <source>
        <dbReference type="EMBL" id="MFC4739553.1"/>
    </source>
</evidence>
<evidence type="ECO:0000313" key="4">
    <source>
        <dbReference type="Proteomes" id="UP001595885"/>
    </source>
</evidence>
<dbReference type="Pfam" id="PF13387">
    <property type="entry name" value="Lnb_N"/>
    <property type="match status" value="1"/>
</dbReference>
<accession>A0ABV9P1T9</accession>
<dbReference type="Proteomes" id="UP001595885">
    <property type="component" value="Unassembled WGS sequence"/>
</dbReference>
<dbReference type="EMBL" id="JBHSGW010000004">
    <property type="protein sequence ID" value="MFC4739553.1"/>
    <property type="molecule type" value="Genomic_DNA"/>
</dbReference>
<organism evidence="3 4">
    <name type="scientific">Flavobacterium ponti</name>
    <dbReference type="NCBI Taxonomy" id="665133"/>
    <lineage>
        <taxon>Bacteria</taxon>
        <taxon>Pseudomonadati</taxon>
        <taxon>Bacteroidota</taxon>
        <taxon>Flavobacteriia</taxon>
        <taxon>Flavobacteriales</taxon>
        <taxon>Flavobacteriaceae</taxon>
        <taxon>Flavobacterium</taxon>
    </lineage>
</organism>
<keyword evidence="1" id="KW-0812">Transmembrane</keyword>
<feature type="transmembrane region" description="Helical" evidence="1">
    <location>
        <begin position="347"/>
        <end position="365"/>
    </location>
</feature>
<name>A0ABV9P1T9_9FLAO</name>
<evidence type="ECO:0000259" key="2">
    <source>
        <dbReference type="Pfam" id="PF13387"/>
    </source>
</evidence>
<evidence type="ECO:0000256" key="1">
    <source>
        <dbReference type="SAM" id="Phobius"/>
    </source>
</evidence>
<keyword evidence="1" id="KW-1133">Transmembrane helix</keyword>
<dbReference type="InterPro" id="IPR025178">
    <property type="entry name" value="Lnb_N"/>
</dbReference>
<protein>
    <submittedName>
        <fullName evidence="3">DUF4105 domain-containing protein</fullName>
    </submittedName>
</protein>